<accession>A0A1I6PFH3</accession>
<organism evidence="9 10">
    <name type="scientific">Lutibacter maritimus</name>
    <dbReference type="NCBI Taxonomy" id="593133"/>
    <lineage>
        <taxon>Bacteria</taxon>
        <taxon>Pseudomonadati</taxon>
        <taxon>Bacteroidota</taxon>
        <taxon>Flavobacteriia</taxon>
        <taxon>Flavobacteriales</taxon>
        <taxon>Flavobacteriaceae</taxon>
        <taxon>Lutibacter</taxon>
    </lineage>
</organism>
<dbReference type="Gene3D" id="1.20.1530.20">
    <property type="match status" value="1"/>
</dbReference>
<dbReference type="PANTHER" id="PTHR42751">
    <property type="entry name" value="SODIUM/HYDROGEN EXCHANGER FAMILY/TRKA DOMAIN PROTEIN"/>
    <property type="match status" value="1"/>
</dbReference>
<comment type="subcellular location">
    <subcellularLocation>
        <location evidence="1">Membrane</location>
        <topology evidence="1">Multi-pass membrane protein</topology>
    </subcellularLocation>
</comment>
<dbReference type="GO" id="GO:1902600">
    <property type="term" value="P:proton transmembrane transport"/>
    <property type="evidence" value="ECO:0007669"/>
    <property type="project" value="InterPro"/>
</dbReference>
<feature type="transmembrane region" description="Helical" evidence="7">
    <location>
        <begin position="60"/>
        <end position="79"/>
    </location>
</feature>
<sequence>MFLASKLDPTVAFVSVLAILIILLGLILKRFKQPYIIGYIIVGALLGEHGIGLIKDADSIHHLGEIGIILLLFFIGMEISLPELVKQWKLAVVGTLLQVFISVLIVLSIGHFFNWNINRSIILGFVIALSSSAVIIKIIQDKNLITTRIGKNVLSILLMQDIIIVPLLIITSVIGGKEEPMKNIILMIIGGLLVMAILIYIYVKRSIKLPFASKLENDHELQVFAAILLCFGGALLASAFGLSPALGAFVGGMVMHVSKATDWIYDTLHSFRVLFVALFFVSIGLQIDFEFIYQNYVAILIVLFSVYITNHFINSFILKLFSCKWHEAILGGALLAQIGELSFLISSSAYSLEIMESFGYKFTISLISLTLLISPFYISTTEKLLKTYQKRKISRLSNKKYL</sequence>
<reference evidence="10" key="1">
    <citation type="submission" date="2016-10" db="EMBL/GenBank/DDBJ databases">
        <authorList>
            <person name="Varghese N."/>
            <person name="Submissions S."/>
        </authorList>
    </citation>
    <scope>NUCLEOTIDE SEQUENCE [LARGE SCALE GENOMIC DNA]</scope>
    <source>
        <strain evidence="10">DSM 24450</strain>
    </source>
</reference>
<evidence type="ECO:0000256" key="4">
    <source>
        <dbReference type="ARBA" id="ARBA00022692"/>
    </source>
</evidence>
<dbReference type="Proteomes" id="UP000199312">
    <property type="component" value="Unassembled WGS sequence"/>
</dbReference>
<dbReference type="InterPro" id="IPR006153">
    <property type="entry name" value="Cation/H_exchanger_TM"/>
</dbReference>
<protein>
    <submittedName>
        <fullName evidence="9">Transporter, CPA2 family</fullName>
    </submittedName>
</protein>
<evidence type="ECO:0000313" key="10">
    <source>
        <dbReference type="Proteomes" id="UP000199312"/>
    </source>
</evidence>
<evidence type="ECO:0000259" key="8">
    <source>
        <dbReference type="Pfam" id="PF00999"/>
    </source>
</evidence>
<feature type="transmembrane region" description="Helical" evidence="7">
    <location>
        <begin position="329"/>
        <end position="346"/>
    </location>
</feature>
<dbReference type="STRING" id="593133.SAMN04488006_0982"/>
<dbReference type="GO" id="GO:0015297">
    <property type="term" value="F:antiporter activity"/>
    <property type="evidence" value="ECO:0007669"/>
    <property type="project" value="InterPro"/>
</dbReference>
<dbReference type="InterPro" id="IPR038770">
    <property type="entry name" value="Na+/solute_symporter_sf"/>
</dbReference>
<evidence type="ECO:0000256" key="1">
    <source>
        <dbReference type="ARBA" id="ARBA00004141"/>
    </source>
</evidence>
<dbReference type="RefSeq" id="WP_090223398.1">
    <property type="nucleotide sequence ID" value="NZ_FOZP01000002.1"/>
</dbReference>
<dbReference type="AlphaFoldDB" id="A0A1I6PFH3"/>
<evidence type="ECO:0000256" key="5">
    <source>
        <dbReference type="ARBA" id="ARBA00022989"/>
    </source>
</evidence>
<feature type="domain" description="Cation/H+ exchanger transmembrane" evidence="8">
    <location>
        <begin position="20"/>
        <end position="379"/>
    </location>
</feature>
<feature type="transmembrane region" description="Helical" evidence="7">
    <location>
        <begin position="296"/>
        <end position="317"/>
    </location>
</feature>
<feature type="transmembrane region" description="Helical" evidence="7">
    <location>
        <begin position="223"/>
        <end position="250"/>
    </location>
</feature>
<gene>
    <name evidence="9" type="ORF">SAMN04488006_0982</name>
</gene>
<evidence type="ECO:0000256" key="6">
    <source>
        <dbReference type="ARBA" id="ARBA00023136"/>
    </source>
</evidence>
<proteinExistence type="inferred from homology"/>
<evidence type="ECO:0000256" key="3">
    <source>
        <dbReference type="ARBA" id="ARBA00022448"/>
    </source>
</evidence>
<evidence type="ECO:0000313" key="9">
    <source>
        <dbReference type="EMBL" id="SFS38954.1"/>
    </source>
</evidence>
<evidence type="ECO:0000256" key="2">
    <source>
        <dbReference type="ARBA" id="ARBA00005551"/>
    </source>
</evidence>
<comment type="similarity">
    <text evidence="2">Belongs to the monovalent cation:proton antiporter 2 (CPA2) transporter (TC 2.A.37) family.</text>
</comment>
<feature type="transmembrane region" description="Helical" evidence="7">
    <location>
        <begin position="35"/>
        <end position="54"/>
    </location>
</feature>
<keyword evidence="5 7" id="KW-1133">Transmembrane helix</keyword>
<feature type="transmembrane region" description="Helical" evidence="7">
    <location>
        <begin position="184"/>
        <end position="203"/>
    </location>
</feature>
<keyword evidence="4 7" id="KW-0812">Transmembrane</keyword>
<feature type="transmembrane region" description="Helical" evidence="7">
    <location>
        <begin position="152"/>
        <end position="172"/>
    </location>
</feature>
<feature type="transmembrane region" description="Helical" evidence="7">
    <location>
        <begin position="91"/>
        <end position="115"/>
    </location>
</feature>
<feature type="transmembrane region" description="Helical" evidence="7">
    <location>
        <begin position="270"/>
        <end position="289"/>
    </location>
</feature>
<feature type="transmembrane region" description="Helical" evidence="7">
    <location>
        <begin position="12"/>
        <end position="28"/>
    </location>
</feature>
<dbReference type="OrthoDB" id="9781411at2"/>
<feature type="transmembrane region" description="Helical" evidence="7">
    <location>
        <begin position="358"/>
        <end position="378"/>
    </location>
</feature>
<dbReference type="Pfam" id="PF00999">
    <property type="entry name" value="Na_H_Exchanger"/>
    <property type="match status" value="1"/>
</dbReference>
<dbReference type="EMBL" id="FOZP01000002">
    <property type="protein sequence ID" value="SFS38954.1"/>
    <property type="molecule type" value="Genomic_DNA"/>
</dbReference>
<evidence type="ECO:0000256" key="7">
    <source>
        <dbReference type="SAM" id="Phobius"/>
    </source>
</evidence>
<dbReference type="PANTHER" id="PTHR42751:SF3">
    <property type="entry name" value="SODIUM_GLUTAMATE SYMPORTER"/>
    <property type="match status" value="1"/>
</dbReference>
<keyword evidence="6 7" id="KW-0472">Membrane</keyword>
<name>A0A1I6PFH3_9FLAO</name>
<dbReference type="GO" id="GO:0016020">
    <property type="term" value="C:membrane"/>
    <property type="evidence" value="ECO:0007669"/>
    <property type="project" value="UniProtKB-SubCell"/>
</dbReference>
<feature type="transmembrane region" description="Helical" evidence="7">
    <location>
        <begin position="121"/>
        <end position="140"/>
    </location>
</feature>
<keyword evidence="3" id="KW-0813">Transport</keyword>
<keyword evidence="10" id="KW-1185">Reference proteome</keyword>